<keyword evidence="1" id="KW-0732">Signal</keyword>
<feature type="signal peptide" evidence="1">
    <location>
        <begin position="1"/>
        <end position="17"/>
    </location>
</feature>
<name>A0A7J9KB11_9ROSI</name>
<keyword evidence="3" id="KW-1185">Reference proteome</keyword>
<feature type="chain" id="PRO_5029818762" evidence="1">
    <location>
        <begin position="18"/>
        <end position="59"/>
    </location>
</feature>
<dbReference type="EMBL" id="JABFAE010000013">
    <property type="protein sequence ID" value="MBA0843643.1"/>
    <property type="molecule type" value="Genomic_DNA"/>
</dbReference>
<comment type="caution">
    <text evidence="2">The sequence shown here is derived from an EMBL/GenBank/DDBJ whole genome shotgun (WGS) entry which is preliminary data.</text>
</comment>
<dbReference type="AlphaFoldDB" id="A0A7J9KB11"/>
<proteinExistence type="predicted"/>
<evidence type="ECO:0000256" key="1">
    <source>
        <dbReference type="SAM" id="SignalP"/>
    </source>
</evidence>
<dbReference type="Proteomes" id="UP000593575">
    <property type="component" value="Unassembled WGS sequence"/>
</dbReference>
<organism evidence="2 3">
    <name type="scientific">Gossypium armourianum</name>
    <dbReference type="NCBI Taxonomy" id="34283"/>
    <lineage>
        <taxon>Eukaryota</taxon>
        <taxon>Viridiplantae</taxon>
        <taxon>Streptophyta</taxon>
        <taxon>Embryophyta</taxon>
        <taxon>Tracheophyta</taxon>
        <taxon>Spermatophyta</taxon>
        <taxon>Magnoliopsida</taxon>
        <taxon>eudicotyledons</taxon>
        <taxon>Gunneridae</taxon>
        <taxon>Pentapetalae</taxon>
        <taxon>rosids</taxon>
        <taxon>malvids</taxon>
        <taxon>Malvales</taxon>
        <taxon>Malvaceae</taxon>
        <taxon>Malvoideae</taxon>
        <taxon>Gossypium</taxon>
    </lineage>
</organism>
<accession>A0A7J9KB11</accession>
<evidence type="ECO:0000313" key="3">
    <source>
        <dbReference type="Proteomes" id="UP000593575"/>
    </source>
</evidence>
<reference evidence="2 3" key="1">
    <citation type="journal article" date="2019" name="Genome Biol. Evol.">
        <title>Insights into the evolution of the New World diploid cottons (Gossypium, subgenus Houzingenia) based on genome sequencing.</title>
        <authorList>
            <person name="Grover C.E."/>
            <person name="Arick M.A. 2nd"/>
            <person name="Thrash A."/>
            <person name="Conover J.L."/>
            <person name="Sanders W.S."/>
            <person name="Peterson D.G."/>
            <person name="Frelichowski J.E."/>
            <person name="Scheffler J.A."/>
            <person name="Scheffler B.E."/>
            <person name="Wendel J.F."/>
        </authorList>
    </citation>
    <scope>NUCLEOTIDE SEQUENCE [LARGE SCALE GENOMIC DNA]</scope>
    <source>
        <strain evidence="2">6</strain>
        <tissue evidence="2">Leaf</tissue>
    </source>
</reference>
<evidence type="ECO:0000313" key="2">
    <source>
        <dbReference type="EMBL" id="MBA0843643.1"/>
    </source>
</evidence>
<gene>
    <name evidence="2" type="ORF">Goarm_000813</name>
</gene>
<sequence length="59" mass="7025">MQWFSWWILMTRRGLRSQKGSWTLCSLMKHWQVSHSSSWATRLIFHMQPQKTSCGITLG</sequence>
<protein>
    <submittedName>
        <fullName evidence="2">Uncharacterized protein</fullName>
    </submittedName>
</protein>